<evidence type="ECO:0000313" key="4">
    <source>
        <dbReference type="Proteomes" id="UP000599074"/>
    </source>
</evidence>
<name>A0A8J3T9C3_9ACTN</name>
<feature type="transmembrane region" description="Helical" evidence="2">
    <location>
        <begin position="134"/>
        <end position="155"/>
    </location>
</feature>
<keyword evidence="4" id="KW-1185">Reference proteome</keyword>
<dbReference type="InterPro" id="IPR046291">
    <property type="entry name" value="DUF6328"/>
</dbReference>
<reference evidence="3" key="1">
    <citation type="submission" date="2021-01" db="EMBL/GenBank/DDBJ databases">
        <title>Whole genome shotgun sequence of Planosporangium mesophilum NBRC 109066.</title>
        <authorList>
            <person name="Komaki H."/>
            <person name="Tamura T."/>
        </authorList>
    </citation>
    <scope>NUCLEOTIDE SEQUENCE</scope>
    <source>
        <strain evidence="3">NBRC 109066</strain>
    </source>
</reference>
<comment type="caution">
    <text evidence="3">The sequence shown here is derived from an EMBL/GenBank/DDBJ whole genome shotgun (WGS) entry which is preliminary data.</text>
</comment>
<keyword evidence="2" id="KW-0472">Membrane</keyword>
<sequence length="174" mass="19143">MVTDNAGGDAAVDGRTETPTERADRNFNELLQELRVAQTGVQILFAFLLTLPFTQNFARITEQQRTVYLGTLIATALATSCLIAPVSRHRLLFRRRRKPELVDEGSRLAIAGLAFLLVAVVGSVYLVFDVVVDTGVAAVVAGAIGAWLVLIWYVLPLLQRRKLPREDPGRVTRS</sequence>
<dbReference type="EMBL" id="BOON01000010">
    <property type="protein sequence ID" value="GII21662.1"/>
    <property type="molecule type" value="Genomic_DNA"/>
</dbReference>
<feature type="transmembrane region" description="Helical" evidence="2">
    <location>
        <begin position="66"/>
        <end position="87"/>
    </location>
</feature>
<evidence type="ECO:0000313" key="3">
    <source>
        <dbReference type="EMBL" id="GII21662.1"/>
    </source>
</evidence>
<evidence type="ECO:0000256" key="2">
    <source>
        <dbReference type="SAM" id="Phobius"/>
    </source>
</evidence>
<dbReference type="AlphaFoldDB" id="A0A8J3T9C3"/>
<keyword evidence="2" id="KW-1133">Transmembrane helix</keyword>
<dbReference type="Pfam" id="PF19853">
    <property type="entry name" value="DUF6328"/>
    <property type="match status" value="1"/>
</dbReference>
<gene>
    <name evidence="3" type="ORF">Pme01_12590</name>
</gene>
<feature type="compositionally biased region" description="Basic and acidic residues" evidence="1">
    <location>
        <begin position="12"/>
        <end position="23"/>
    </location>
</feature>
<keyword evidence="2" id="KW-0812">Transmembrane</keyword>
<feature type="transmembrane region" description="Helical" evidence="2">
    <location>
        <begin position="108"/>
        <end position="128"/>
    </location>
</feature>
<proteinExistence type="predicted"/>
<organism evidence="3 4">
    <name type="scientific">Planosporangium mesophilum</name>
    <dbReference type="NCBI Taxonomy" id="689768"/>
    <lineage>
        <taxon>Bacteria</taxon>
        <taxon>Bacillati</taxon>
        <taxon>Actinomycetota</taxon>
        <taxon>Actinomycetes</taxon>
        <taxon>Micromonosporales</taxon>
        <taxon>Micromonosporaceae</taxon>
        <taxon>Planosporangium</taxon>
    </lineage>
</organism>
<dbReference type="Proteomes" id="UP000599074">
    <property type="component" value="Unassembled WGS sequence"/>
</dbReference>
<feature type="region of interest" description="Disordered" evidence="1">
    <location>
        <begin position="1"/>
        <end position="23"/>
    </location>
</feature>
<dbReference type="RefSeq" id="WP_168114742.1">
    <property type="nucleotide sequence ID" value="NZ_BOON01000010.1"/>
</dbReference>
<evidence type="ECO:0000256" key="1">
    <source>
        <dbReference type="SAM" id="MobiDB-lite"/>
    </source>
</evidence>
<protein>
    <submittedName>
        <fullName evidence="3">Membrane protein</fullName>
    </submittedName>
</protein>
<accession>A0A8J3T9C3</accession>